<reference evidence="1 2" key="1">
    <citation type="submission" date="2020-01" db="EMBL/GenBank/DDBJ databases">
        <title>Genetics and antimicrobial susceptibilities of Nocardia species isolated from the soil; a comparison with species isolated from humans.</title>
        <authorList>
            <person name="Carrasco G."/>
            <person name="Monzon S."/>
            <person name="Sansegundo M."/>
            <person name="Garcia E."/>
            <person name="Garrido N."/>
            <person name="Medina M.J."/>
            <person name="Villalon P."/>
            <person name="Ramirez-Arocha A.C."/>
            <person name="Jimenez P."/>
            <person name="Cuesta I."/>
            <person name="Valdezate S."/>
        </authorList>
    </citation>
    <scope>NUCLEOTIDE SEQUENCE [LARGE SCALE GENOMIC DNA]</scope>
    <source>
        <strain evidence="1 2">CNM20110626</strain>
    </source>
</reference>
<dbReference type="InterPro" id="IPR015018">
    <property type="entry name" value="DUF1905"/>
</dbReference>
<comment type="caution">
    <text evidence="1">The sequence shown here is derived from an EMBL/GenBank/DDBJ whole genome shotgun (WGS) entry which is preliminary data.</text>
</comment>
<accession>A0A6P1CW45</accession>
<name>A0A6P1CW45_9NOCA</name>
<dbReference type="EMBL" id="JAAGVB010000061">
    <property type="protein sequence ID" value="NEW36077.1"/>
    <property type="molecule type" value="Genomic_DNA"/>
</dbReference>
<gene>
    <name evidence="1" type="ORF">GV791_26425</name>
</gene>
<dbReference type="InterPro" id="IPR037079">
    <property type="entry name" value="AF2212/PG0164-like_sf"/>
</dbReference>
<protein>
    <submittedName>
        <fullName evidence="1">DUF1905 domain-containing protein</fullName>
    </submittedName>
</protein>
<dbReference type="Pfam" id="PF08922">
    <property type="entry name" value="DUF1905"/>
    <property type="match status" value="1"/>
</dbReference>
<dbReference type="AlphaFoldDB" id="A0A6P1CW45"/>
<proteinExistence type="predicted"/>
<dbReference type="Gene3D" id="2.40.30.100">
    <property type="entry name" value="AF2212/PG0164-like"/>
    <property type="match status" value="1"/>
</dbReference>
<sequence length="134" mass="14891">MSSAHDRPARRRDHRLRAARSKGIRVGAAGYGHGVTGGRYTFTAQVWEHHGQGSWHFVDLPEDIADEIEEMYGHRAGGFGSVRVRVTIGDSRWSTSLFPDKSRATYILPVKKPVRLAEDLVAGSRARIEIVIAI</sequence>
<dbReference type="SUPFAM" id="SSF141694">
    <property type="entry name" value="AF2212/PG0164-like"/>
    <property type="match status" value="1"/>
</dbReference>
<evidence type="ECO:0000313" key="2">
    <source>
        <dbReference type="Proteomes" id="UP000471166"/>
    </source>
</evidence>
<evidence type="ECO:0000313" key="1">
    <source>
        <dbReference type="EMBL" id="NEW36077.1"/>
    </source>
</evidence>
<dbReference type="Proteomes" id="UP000471166">
    <property type="component" value="Unassembled WGS sequence"/>
</dbReference>
<organism evidence="1 2">
    <name type="scientific">Nocardia cyriacigeorgica</name>
    <dbReference type="NCBI Taxonomy" id="135487"/>
    <lineage>
        <taxon>Bacteria</taxon>
        <taxon>Bacillati</taxon>
        <taxon>Actinomycetota</taxon>
        <taxon>Actinomycetes</taxon>
        <taxon>Mycobacteriales</taxon>
        <taxon>Nocardiaceae</taxon>
        <taxon>Nocardia</taxon>
    </lineage>
</organism>